<comment type="caution">
    <text evidence="1">The sequence shown here is derived from an EMBL/GenBank/DDBJ whole genome shotgun (WGS) entry which is preliminary data.</text>
</comment>
<dbReference type="OrthoDB" id="5688063at2"/>
<organism evidence="1 2">
    <name type="scientific">Biostraticola tofi</name>
    <dbReference type="NCBI Taxonomy" id="466109"/>
    <lineage>
        <taxon>Bacteria</taxon>
        <taxon>Pseudomonadati</taxon>
        <taxon>Pseudomonadota</taxon>
        <taxon>Gammaproteobacteria</taxon>
        <taxon>Enterobacterales</taxon>
        <taxon>Bruguierivoracaceae</taxon>
        <taxon>Biostraticola</taxon>
    </lineage>
</organism>
<dbReference type="InterPro" id="IPR010835">
    <property type="entry name" value="DUF1439"/>
</dbReference>
<dbReference type="EMBL" id="SMCR01000001">
    <property type="protein sequence ID" value="TCW00054.1"/>
    <property type="molecule type" value="Genomic_DNA"/>
</dbReference>
<dbReference type="AlphaFoldDB" id="A0A4R3Z2P4"/>
<dbReference type="RefSeq" id="WP_131863572.1">
    <property type="nucleotide sequence ID" value="NZ_SMCR01000001.1"/>
</dbReference>
<reference evidence="1 2" key="1">
    <citation type="submission" date="2019-03" db="EMBL/GenBank/DDBJ databases">
        <title>Genomic Encyclopedia of Type Strains, Phase IV (KMG-IV): sequencing the most valuable type-strain genomes for metagenomic binning, comparative biology and taxonomic classification.</title>
        <authorList>
            <person name="Goeker M."/>
        </authorList>
    </citation>
    <scope>NUCLEOTIDE SEQUENCE [LARGE SCALE GENOMIC DNA]</scope>
    <source>
        <strain evidence="1 2">DSM 19580</strain>
    </source>
</reference>
<accession>A0A4R3Z2P4</accession>
<evidence type="ECO:0000313" key="1">
    <source>
        <dbReference type="EMBL" id="TCW00054.1"/>
    </source>
</evidence>
<dbReference type="NCBIfam" id="NF007894">
    <property type="entry name" value="PRK10598.1"/>
    <property type="match status" value="1"/>
</dbReference>
<evidence type="ECO:0000313" key="2">
    <source>
        <dbReference type="Proteomes" id="UP000295719"/>
    </source>
</evidence>
<protein>
    <submittedName>
        <fullName evidence="1">Uncharacterized protein DUF1439</fullName>
    </submittedName>
</protein>
<dbReference type="Proteomes" id="UP000295719">
    <property type="component" value="Unassembled WGS sequence"/>
</dbReference>
<sequence length="187" mass="20763">MRKSLVLPLMIAIGLLLAGCSKLTQYTVSEQEVNEYLQQHNEFERSLGVPGLVNANMALTQLKSDIGRAESGKVRLMGNALVDISSLLGREKASMTLTLQAQPWYDADQGAIYLKNMKVIDYQIAPEHLQSAFAVFAPYLDNTLKSYFDNRPAYVLDAANNKDEAMAKRLAKGLEVRPGQIVIPFTR</sequence>
<name>A0A4R3Z2P4_9GAMM</name>
<dbReference type="Gene3D" id="3.15.10.40">
    <property type="entry name" value="Uncharacterised protein PF07273, DUF1439"/>
    <property type="match status" value="1"/>
</dbReference>
<keyword evidence="2" id="KW-1185">Reference proteome</keyword>
<gene>
    <name evidence="1" type="ORF">EDC52_101397</name>
</gene>
<dbReference type="PROSITE" id="PS51257">
    <property type="entry name" value="PROKAR_LIPOPROTEIN"/>
    <property type="match status" value="1"/>
</dbReference>
<proteinExistence type="predicted"/>
<dbReference type="Pfam" id="PF07273">
    <property type="entry name" value="DUF1439"/>
    <property type="match status" value="1"/>
</dbReference>